<proteinExistence type="predicted"/>
<dbReference type="GO" id="GO:0004029">
    <property type="term" value="F:aldehyde dehydrogenase (NAD+) activity"/>
    <property type="evidence" value="ECO:0007669"/>
    <property type="project" value="TreeGrafter"/>
</dbReference>
<evidence type="ECO:0000313" key="2">
    <source>
        <dbReference type="EMBL" id="CAB4859523.1"/>
    </source>
</evidence>
<dbReference type="EMBL" id="CAFBLU010000001">
    <property type="protein sequence ID" value="CAB4859523.1"/>
    <property type="molecule type" value="Genomic_DNA"/>
</dbReference>
<dbReference type="AlphaFoldDB" id="A0A6J7CX46"/>
<organism evidence="2">
    <name type="scientific">freshwater metagenome</name>
    <dbReference type="NCBI Taxonomy" id="449393"/>
    <lineage>
        <taxon>unclassified sequences</taxon>
        <taxon>metagenomes</taxon>
        <taxon>ecological metagenomes</taxon>
    </lineage>
</organism>
<dbReference type="InterPro" id="IPR036291">
    <property type="entry name" value="NAD(P)-bd_dom_sf"/>
</dbReference>
<protein>
    <submittedName>
        <fullName evidence="2">Unannotated protein</fullName>
    </submittedName>
</protein>
<dbReference type="Pfam" id="PF01370">
    <property type="entry name" value="Epimerase"/>
    <property type="match status" value="1"/>
</dbReference>
<dbReference type="PANTHER" id="PTHR48079:SF6">
    <property type="entry name" value="NAD(P)-BINDING DOMAIN-CONTAINING PROTEIN-RELATED"/>
    <property type="match status" value="1"/>
</dbReference>
<feature type="domain" description="NAD-dependent epimerase/dehydratase" evidence="1">
    <location>
        <begin position="3"/>
        <end position="230"/>
    </location>
</feature>
<gene>
    <name evidence="2" type="ORF">UFOPK3444_00096</name>
</gene>
<reference evidence="2" key="1">
    <citation type="submission" date="2020-05" db="EMBL/GenBank/DDBJ databases">
        <authorList>
            <person name="Chiriac C."/>
            <person name="Salcher M."/>
            <person name="Ghai R."/>
            <person name="Kavagutti S V."/>
        </authorList>
    </citation>
    <scope>NUCLEOTIDE SEQUENCE</scope>
</reference>
<evidence type="ECO:0000259" key="1">
    <source>
        <dbReference type="Pfam" id="PF01370"/>
    </source>
</evidence>
<dbReference type="PANTHER" id="PTHR48079">
    <property type="entry name" value="PROTEIN YEEZ"/>
    <property type="match status" value="1"/>
</dbReference>
<sequence length="326" mass="34077">MKIFLTGATGFIGGEVARLAQARGDQVVALVRSPEKAMELKSRGVSIAQGDLDDTAAIERAMEGCDAAIHCAAVYEVGISKAEMEPMRRANVDGTVNVLEAARKAGVGKAVYVSTCATFGDTKGLIVDETFTHEGKGYTSCYEETKVLAQLEAERIAQAGLPLVIVQPGGVYGPADHSALGGVITKYAKRQLPAMLFPDLGLSVVHRDDVAAGILLALDKGRPGESYVLGGDIETLRGVVATEARILGRRVPRLTVPAGIVRALNPVGRIAGPALGAGPNLKEVADSADGVTFWASSDKAKAELGYSPRGLETGLRQTLEADGLLR</sequence>
<dbReference type="InterPro" id="IPR001509">
    <property type="entry name" value="Epimerase_deHydtase"/>
</dbReference>
<name>A0A6J7CX46_9ZZZZ</name>
<dbReference type="SUPFAM" id="SSF51735">
    <property type="entry name" value="NAD(P)-binding Rossmann-fold domains"/>
    <property type="match status" value="1"/>
</dbReference>
<dbReference type="Gene3D" id="3.40.50.720">
    <property type="entry name" value="NAD(P)-binding Rossmann-like Domain"/>
    <property type="match status" value="1"/>
</dbReference>
<dbReference type="GO" id="GO:0005737">
    <property type="term" value="C:cytoplasm"/>
    <property type="evidence" value="ECO:0007669"/>
    <property type="project" value="TreeGrafter"/>
</dbReference>
<accession>A0A6J7CX46</accession>
<dbReference type="InterPro" id="IPR051783">
    <property type="entry name" value="NAD(P)-dependent_oxidoreduct"/>
</dbReference>